<evidence type="ECO:0000259" key="2">
    <source>
        <dbReference type="Pfam" id="PF03109"/>
    </source>
</evidence>
<feature type="region of interest" description="Disordered" evidence="1">
    <location>
        <begin position="137"/>
        <end position="420"/>
    </location>
</feature>
<feature type="compositionally biased region" description="Low complexity" evidence="1">
    <location>
        <begin position="171"/>
        <end position="218"/>
    </location>
</feature>
<dbReference type="EMBL" id="JAGKQH010000004">
    <property type="protein sequence ID" value="KAG6602619.1"/>
    <property type="molecule type" value="Genomic_DNA"/>
</dbReference>
<feature type="compositionally biased region" description="Low complexity" evidence="1">
    <location>
        <begin position="249"/>
        <end position="278"/>
    </location>
</feature>
<dbReference type="CDD" id="cd13969">
    <property type="entry name" value="ADCK1-like"/>
    <property type="match status" value="1"/>
</dbReference>
<dbReference type="InterPro" id="IPR045307">
    <property type="entry name" value="ADCK1_dom"/>
</dbReference>
<feature type="region of interest" description="Disordered" evidence="1">
    <location>
        <begin position="513"/>
        <end position="545"/>
    </location>
</feature>
<dbReference type="Proteomes" id="UP000685013">
    <property type="component" value="Chromosome 4"/>
</dbReference>
<protein>
    <submittedName>
        <fullName evidence="3">ABC1 protein</fullName>
    </submittedName>
</protein>
<keyword evidence="4" id="KW-1185">Reference proteome</keyword>
<feature type="compositionally biased region" description="Polar residues" evidence="1">
    <location>
        <begin position="145"/>
        <end position="170"/>
    </location>
</feature>
<evidence type="ECO:0000256" key="1">
    <source>
        <dbReference type="SAM" id="MobiDB-lite"/>
    </source>
</evidence>
<dbReference type="GO" id="GO:0055028">
    <property type="term" value="C:cortical microtubule"/>
    <property type="evidence" value="ECO:0007669"/>
    <property type="project" value="TreeGrafter"/>
</dbReference>
<dbReference type="PANTHER" id="PTHR31949">
    <property type="entry name" value="GASTRIC MUCIN-LIKE PROTEIN"/>
    <property type="match status" value="1"/>
</dbReference>
<feature type="compositionally biased region" description="Low complexity" evidence="1">
    <location>
        <begin position="285"/>
        <end position="325"/>
    </location>
</feature>
<reference evidence="3 4" key="1">
    <citation type="journal article" date="2021" name="Hortic Res">
        <title>The domestication of Cucurbita argyrosperma as revealed by the genome of its wild relative.</title>
        <authorList>
            <person name="Barrera-Redondo J."/>
            <person name="Sanchez-de la Vega G."/>
            <person name="Aguirre-Liguori J.A."/>
            <person name="Castellanos-Morales G."/>
            <person name="Gutierrez-Guerrero Y.T."/>
            <person name="Aguirre-Dugua X."/>
            <person name="Aguirre-Planter E."/>
            <person name="Tenaillon M.I."/>
            <person name="Lira-Saade R."/>
            <person name="Eguiarte L.E."/>
        </authorList>
    </citation>
    <scope>NUCLEOTIDE SEQUENCE [LARGE SCALE GENOMIC DNA]</scope>
    <source>
        <strain evidence="3">JBR-2021</strain>
    </source>
</reference>
<evidence type="ECO:0000313" key="3">
    <source>
        <dbReference type="EMBL" id="KAG6602619.1"/>
    </source>
</evidence>
<proteinExistence type="predicted"/>
<evidence type="ECO:0000313" key="4">
    <source>
        <dbReference type="Proteomes" id="UP000685013"/>
    </source>
</evidence>
<feature type="domain" description="ABC1 atypical kinase-like" evidence="2">
    <location>
        <begin position="712"/>
        <end position="970"/>
    </location>
</feature>
<accession>A0AAV6NWR9</accession>
<dbReference type="InterPro" id="IPR004147">
    <property type="entry name" value="ABC1_dom"/>
</dbReference>
<dbReference type="Pfam" id="PF03109">
    <property type="entry name" value="ABC1"/>
    <property type="match status" value="1"/>
</dbReference>
<dbReference type="PANTHER" id="PTHR31949:SF20">
    <property type="entry name" value="OS01G0141900 PROTEIN"/>
    <property type="match status" value="1"/>
</dbReference>
<feature type="region of interest" description="Disordered" evidence="1">
    <location>
        <begin position="63"/>
        <end position="96"/>
    </location>
</feature>
<feature type="region of interest" description="Disordered" evidence="1">
    <location>
        <begin position="1"/>
        <end position="26"/>
    </location>
</feature>
<dbReference type="GO" id="GO:0043622">
    <property type="term" value="P:cortical microtubule organization"/>
    <property type="evidence" value="ECO:0007669"/>
    <property type="project" value="TreeGrafter"/>
</dbReference>
<comment type="caution">
    <text evidence="3">The sequence shown here is derived from an EMBL/GenBank/DDBJ whole genome shotgun (WGS) entry which is preliminary data.</text>
</comment>
<organism evidence="3 4">
    <name type="scientific">Cucurbita argyrosperma subsp. sororia</name>
    <dbReference type="NCBI Taxonomy" id="37648"/>
    <lineage>
        <taxon>Eukaryota</taxon>
        <taxon>Viridiplantae</taxon>
        <taxon>Streptophyta</taxon>
        <taxon>Embryophyta</taxon>
        <taxon>Tracheophyta</taxon>
        <taxon>Spermatophyta</taxon>
        <taxon>Magnoliopsida</taxon>
        <taxon>eudicotyledons</taxon>
        <taxon>Gunneridae</taxon>
        <taxon>Pentapetalae</taxon>
        <taxon>rosids</taxon>
        <taxon>fabids</taxon>
        <taxon>Cucurbitales</taxon>
        <taxon>Cucurbitaceae</taxon>
        <taxon>Cucurbiteae</taxon>
        <taxon>Cucurbita</taxon>
    </lineage>
</organism>
<name>A0AAV6NWR9_9ROSI</name>
<feature type="non-terminal residue" evidence="3">
    <location>
        <position position="1"/>
    </location>
</feature>
<sequence length="1142" mass="124099">MNRSFRALESQIQAPAKPRQQQVGGLRASVMKDKEEELALFLEMRKREKERNDLLSNNVEEFDAPLGTKPGASPIFNISSATPAPTRKTGADDFLNSDNDKNDYDWLLTPPGTPLFPSLEPDSERVLMRHATPMGRSNVLKSRLGNLQQEPTTTRSNLVPKQATSSPGLNSSSVGTRRPSSSGGPGSRPATPTGRPTLTTTSRTSRSSTPTSRATLPSNKPVVSSAKLAATSNKLAVASAKPTATMSKPTVSSARSSVPSRSSTPTRTARSSTPTSRPTVPPAKPTSRASTPTRRPSTPSSAPSAPVSLVKSSSSISRPSPTVSRNQAPSRGASPTVKSRPWNPSEMPGFSLDAPPNLRTSLPERPLSATRGRPGAPSARSSSVEPVPNGRPRRQSCSPSRGRAPNGSIHLSGGSVPAINRMHSKANDNISPVLIGTKMVERVISMRKLVPPKQDDKHSPHGNLSGKSSSPDSTGFGRTLSKKSLDMAIRHMDIRRSIPGNLRPLMTNIPASSMYSVRSGPSRSRNISVSDSPLATSSNASSEMSVNNNGLCLDSHEIDDEIGSERGGRSPRSLCARASNGQGMVARSLWRAGAKVAMAATAIGGGAAAASIAASDDPSMALKLCTTVPVRLVRLSFTVATVAFDYEYSLWRLAEGSSEREKVKHEVHLRSARRIQELCFKNGGIYIKLGQHISQLEYLVPQEYVQIMREYMLNRCPVSPYDQVCEVVKRELGETPDKIFSEFNPDPIASASLAQVHVARTHDGQKVAVKVQHTHMTDTAAADHASVALIVNTIYRLFPSVDYRWLVDEISESLPKELDFLGEARNSEKCLDNFRKLSPHIADYVYAPKVYWNLSTSKLLTMEFMDGAQINDVRAIQRLGIQPSEVAKLVSHTFAEMIYKHGFVHCDPHAANLLVRPLPSGRRSICGKRKPQLVLLDHGLYKVLDSNIRFNYAALWKALIFSDAEAIKENSKKLGAGEDLYALFAGILTMKPWNRVVDPAVDHLVIQGTDDERSELQMYASQYFPQISELLRKLPRVILLMLKTNDCLRAVNNSLLQGSSLETFLIIGKVSSEAVIEAKLAENKSFACWLNVCRRLILLPQPRFLASTANSQFSSLLSHPESSPILNPSSSKHFAVEVGGAS</sequence>
<dbReference type="AlphaFoldDB" id="A0AAV6NWR9"/>
<gene>
    <name evidence="3" type="ORF">SDJN03_07852</name>
</gene>
<feature type="region of interest" description="Disordered" evidence="1">
    <location>
        <begin position="450"/>
        <end position="479"/>
    </location>
</feature>